<dbReference type="OrthoDB" id="5366531at2759"/>
<dbReference type="STRING" id="1287681.M7TL21"/>
<evidence type="ECO:0000313" key="1">
    <source>
        <dbReference type="EMBL" id="EMR67445.1"/>
    </source>
</evidence>
<keyword evidence="2" id="KW-1185">Reference proteome</keyword>
<dbReference type="AlphaFoldDB" id="M7TL21"/>
<dbReference type="eggNOG" id="ENOG502S1QC">
    <property type="taxonomic scope" value="Eukaryota"/>
</dbReference>
<dbReference type="HOGENOM" id="CLU_007655_1_0_1"/>
<organism evidence="1 2">
    <name type="scientific">Eutypa lata (strain UCR-EL1)</name>
    <name type="common">Grapevine dieback disease fungus</name>
    <name type="synonym">Eutypa armeniacae</name>
    <dbReference type="NCBI Taxonomy" id="1287681"/>
    <lineage>
        <taxon>Eukaryota</taxon>
        <taxon>Fungi</taxon>
        <taxon>Dikarya</taxon>
        <taxon>Ascomycota</taxon>
        <taxon>Pezizomycotina</taxon>
        <taxon>Sordariomycetes</taxon>
        <taxon>Xylariomycetidae</taxon>
        <taxon>Xylariales</taxon>
        <taxon>Diatrypaceae</taxon>
        <taxon>Eutypa</taxon>
    </lineage>
</organism>
<gene>
    <name evidence="1" type="ORF">UCREL1_5564</name>
</gene>
<protein>
    <submittedName>
        <fullName evidence="1">Putative pentatricopeptide repeat domain-containing protein</fullName>
    </submittedName>
</protein>
<dbReference type="KEGG" id="ela:UCREL1_5564"/>
<proteinExistence type="predicted"/>
<evidence type="ECO:0000313" key="2">
    <source>
        <dbReference type="Proteomes" id="UP000012174"/>
    </source>
</evidence>
<dbReference type="Proteomes" id="UP000012174">
    <property type="component" value="Unassembled WGS sequence"/>
</dbReference>
<dbReference type="OMA" id="ARMFATR"/>
<sequence length="860" mass="98124">MPLAPRPFRDVNFHRFLLDLRLHLRPRSNQAFIWHLQLRALQKHGYATGTQPYSVAAINFEAVTDVPSPPAVLDGTGISVKSLAPPPNPGPLKSLTQHNELFTKWRALLRDSSRLAVETDFTREGPAKGWRSLLLVDKVEHRGDLTLWSCLFDYQARINGDLGTQKVWKALWGRKFLYDVESPLAPVFWQTILEAAIRSDDSKFLQSVYVYSEWMYATYEVKWPRLYSTIMTHFLRSRQHSQVLQWHLRLMPTFYPGPEEFAEILKQFASETELYRSFTLQSLYILNPNRQLYDKLVPYLYARGEAGLAISWRDVLIQRDDVPMLPVPVRPFLRYLQGYFPKRSLHPKESAAVSQDHSFAEEEEVEGVGKEVPDVSREFFNRVHGETFGISVKNYNDSLGSKWFASSWISTNTAISTVAALGIKQIGPLSLQSIALREESSEGVSKRINQLQAHGITVVDSNYLRILLYFVKVKDDELLFDLLQSDFHPDVFDDPQLLARLLETTMDSGDWRTYRLLLAARIIIMQKMTRESANAVLRACFLNRDPRGLFRALDDMRAMKIGIDSDQADLIFQSLYDQVRVNKFRPGSLETTTFYLRVCLRLVSMDVPVPVACWRQLLQSLGKQGSLDDLENLCLELVSLFTSSRSSSRPGFMPVHLDDIPEPMKQPLMGVENLLGVYVPRDLPNTAGLHPLHQIFDTKMIQSLVRWAFQATLVQPPHHKLLPARAAAAPISATATDGPREPRDFHCGRAVRLLSLLRDRGVYLRKAQVAKAVTNRLVDLYGTAVHTKEDLHRARANNVLSLPEMKGLLDRAWGTSLGLLPPLDELRAQVERRGRAKSADNFAYLHRMNKRPIQPRLLVL</sequence>
<reference evidence="2" key="1">
    <citation type="journal article" date="2013" name="Genome Announc.">
        <title>Draft genome sequence of the grapevine dieback fungus Eutypa lata UCR-EL1.</title>
        <authorList>
            <person name="Blanco-Ulate B."/>
            <person name="Rolshausen P.E."/>
            <person name="Cantu D."/>
        </authorList>
    </citation>
    <scope>NUCLEOTIDE SEQUENCE [LARGE SCALE GENOMIC DNA]</scope>
    <source>
        <strain evidence="2">UCR-EL1</strain>
    </source>
</reference>
<accession>M7TL21</accession>
<name>M7TL21_EUTLA</name>
<dbReference type="EMBL" id="KB706433">
    <property type="protein sequence ID" value="EMR67445.1"/>
    <property type="molecule type" value="Genomic_DNA"/>
</dbReference>